<dbReference type="PANTHER" id="PTHR39962:SF1">
    <property type="entry name" value="LPXI FAMILY PROTEIN"/>
    <property type="match status" value="1"/>
</dbReference>
<dbReference type="InterPro" id="IPR043167">
    <property type="entry name" value="LpxI_C_sf"/>
</dbReference>
<dbReference type="Proteomes" id="UP000199150">
    <property type="component" value="Unassembled WGS sequence"/>
</dbReference>
<organism evidence="3 4">
    <name type="scientific">Asticcacaulis taihuensis</name>
    <dbReference type="NCBI Taxonomy" id="260084"/>
    <lineage>
        <taxon>Bacteria</taxon>
        <taxon>Pseudomonadati</taxon>
        <taxon>Pseudomonadota</taxon>
        <taxon>Alphaproteobacteria</taxon>
        <taxon>Caulobacterales</taxon>
        <taxon>Caulobacteraceae</taxon>
        <taxon>Asticcacaulis</taxon>
    </lineage>
</organism>
<dbReference type="AlphaFoldDB" id="A0A1G4PMF4"/>
<dbReference type="STRING" id="260084.SAMN02927928_0499"/>
<dbReference type="OrthoDB" id="9789836at2"/>
<reference evidence="4" key="1">
    <citation type="submission" date="2016-10" db="EMBL/GenBank/DDBJ databases">
        <authorList>
            <person name="Varghese N."/>
            <person name="Submissions S."/>
        </authorList>
    </citation>
    <scope>NUCLEOTIDE SEQUENCE [LARGE SCALE GENOMIC DNA]</scope>
    <source>
        <strain evidence="4">CGMCC 1.3431</strain>
    </source>
</reference>
<evidence type="ECO:0008006" key="5">
    <source>
        <dbReference type="Google" id="ProtNLM"/>
    </source>
</evidence>
<proteinExistence type="predicted"/>
<dbReference type="InterPro" id="IPR041255">
    <property type="entry name" value="LpxI_N"/>
</dbReference>
<accession>A0A1G4PMF4</accession>
<name>A0A1G4PMF4_9CAUL</name>
<dbReference type="PANTHER" id="PTHR39962">
    <property type="entry name" value="BLL4848 PROTEIN"/>
    <property type="match status" value="1"/>
</dbReference>
<dbReference type="Gene3D" id="3.40.140.80">
    <property type="match status" value="1"/>
</dbReference>
<dbReference type="Gene3D" id="3.40.50.20">
    <property type="match status" value="1"/>
</dbReference>
<evidence type="ECO:0000313" key="4">
    <source>
        <dbReference type="Proteomes" id="UP000199150"/>
    </source>
</evidence>
<sequence>MPNTKLALISGGGALPVEIARYLKQTGRPYTVIRIDGLSDAELNDHPGHTLGLGDFPRLFEILATEQCKAVTMCGYVQRPDFDTMQKDQALQSIQSAGRGGDDSLLRQVAKVIASQGYHIEGAHEANPDLLIGCGLQAGPDPSPEAMEDAQEAMRVAAAIGALDIGQAVVVAGRITLGVEAQEGTQALLGRIHTLNPALRGTLANRKGVLAKLAKPIQDLRLDMPTIGVQTVEDAAAAGLCGIVAKAQALLIVNKPAVYARAAEMGVFIYGHDYH</sequence>
<dbReference type="EMBL" id="FMTS01000001">
    <property type="protein sequence ID" value="SCW33437.1"/>
    <property type="molecule type" value="Genomic_DNA"/>
</dbReference>
<dbReference type="InterPro" id="IPR053174">
    <property type="entry name" value="LpxI"/>
</dbReference>
<evidence type="ECO:0000313" key="3">
    <source>
        <dbReference type="EMBL" id="SCW33437.1"/>
    </source>
</evidence>
<feature type="domain" description="LpxI C-terminal" evidence="1">
    <location>
        <begin position="135"/>
        <end position="270"/>
    </location>
</feature>
<dbReference type="InterPro" id="IPR010415">
    <property type="entry name" value="LpxI_C"/>
</dbReference>
<dbReference type="Pfam" id="PF17930">
    <property type="entry name" value="LpxI_N"/>
    <property type="match status" value="1"/>
</dbReference>
<gene>
    <name evidence="3" type="ORF">SAMN02927928_0499</name>
</gene>
<protein>
    <recommendedName>
        <fullName evidence="5">UDP-2,3-diacylglucosamine pyrophosphatase</fullName>
    </recommendedName>
</protein>
<evidence type="ECO:0000259" key="2">
    <source>
        <dbReference type="Pfam" id="PF17930"/>
    </source>
</evidence>
<keyword evidence="4" id="KW-1185">Reference proteome</keyword>
<dbReference type="RefSeq" id="WP_090643252.1">
    <property type="nucleotide sequence ID" value="NZ_CBCRYE010000001.1"/>
</dbReference>
<feature type="domain" description="LpxI N-terminal" evidence="2">
    <location>
        <begin position="5"/>
        <end position="130"/>
    </location>
</feature>
<evidence type="ECO:0000259" key="1">
    <source>
        <dbReference type="Pfam" id="PF06230"/>
    </source>
</evidence>
<dbReference type="Pfam" id="PF06230">
    <property type="entry name" value="LpxI_C"/>
    <property type="match status" value="1"/>
</dbReference>